<proteinExistence type="predicted"/>
<evidence type="ECO:0000313" key="1">
    <source>
        <dbReference type="EMBL" id="GCE63292.1"/>
    </source>
</evidence>
<dbReference type="AlphaFoldDB" id="A0A478FPW4"/>
<accession>A0A478FPW4</accession>
<comment type="caution">
    <text evidence="1">The sequence shown here is derived from an EMBL/GenBank/DDBJ whole genome shotgun (WGS) entry which is preliminary data.</text>
</comment>
<dbReference type="EMBL" id="BIMN01000001">
    <property type="protein sequence ID" value="GCE63292.1"/>
    <property type="molecule type" value="Genomic_DNA"/>
</dbReference>
<organism evidence="1 2">
    <name type="scientific">Candidatus Mycoplasma haematohominis</name>
    <dbReference type="NCBI Taxonomy" id="1494318"/>
    <lineage>
        <taxon>Bacteria</taxon>
        <taxon>Bacillati</taxon>
        <taxon>Mycoplasmatota</taxon>
        <taxon>Mollicutes</taxon>
        <taxon>Mycoplasmataceae</taxon>
        <taxon>Mycoplasma</taxon>
    </lineage>
</organism>
<protein>
    <submittedName>
        <fullName evidence="1">Uncharacterized protein</fullName>
    </submittedName>
</protein>
<evidence type="ECO:0000313" key="2">
    <source>
        <dbReference type="Proteomes" id="UP000324831"/>
    </source>
</evidence>
<reference evidence="1 2" key="1">
    <citation type="submission" date="2019-01" db="EMBL/GenBank/DDBJ databases">
        <title>Draft genome sequences of Candidatus Mycoplasma haemohominis SWG34-3 identified from a patient with pyrexia, anemia and liver dysfunction.</title>
        <authorList>
            <person name="Sekizuka T."/>
            <person name="Hattori N."/>
            <person name="Katano H."/>
            <person name="Takuma T."/>
            <person name="Ito T."/>
            <person name="Arai N."/>
            <person name="Yanai R."/>
            <person name="Ishii S."/>
            <person name="Miura Y."/>
            <person name="Tokunaga T."/>
            <person name="Watanabe H."/>
            <person name="Nomura N."/>
            <person name="Eguchi J."/>
            <person name="Arai T."/>
            <person name="Hasegawa H."/>
            <person name="Nakamaki T."/>
            <person name="Wakita T."/>
            <person name="Niki Y."/>
            <person name="Kuroda M."/>
        </authorList>
    </citation>
    <scope>NUCLEOTIDE SEQUENCE [LARGE SCALE GENOMIC DNA]</scope>
    <source>
        <strain evidence="1">SWG34-3</strain>
    </source>
</reference>
<name>A0A478FPW4_9MOLU</name>
<dbReference type="Proteomes" id="UP000324831">
    <property type="component" value="Unassembled WGS sequence"/>
</dbReference>
<sequence length="151" mass="18642">MLGWRVSTEKKKQQAVSRYLRHKSNDKYRKYSFREFNEGYLIYKNSLNPFVRKTLNLFRLLIKWIIDKRNENRFVNKKIFAEIGLPEDTDLDNLDAFYRKEFRKKKYIYFFKDKPHRDLREPPQFLCEYIPKKIQSKSKKSASDFFKTFEK</sequence>
<gene>
    <name evidence="1" type="ORF">MHSWG343_02790</name>
</gene>
<dbReference type="RefSeq" id="WP_246307719.1">
    <property type="nucleotide sequence ID" value="NZ_CACTIB010000008.1"/>
</dbReference>